<evidence type="ECO:0000256" key="1">
    <source>
        <dbReference type="ARBA" id="ARBA00022723"/>
    </source>
</evidence>
<dbReference type="PANTHER" id="PTHR43048">
    <property type="entry name" value="METHYLMALONYL-COA EPIMERASE"/>
    <property type="match status" value="1"/>
</dbReference>
<dbReference type="OrthoDB" id="16820at2759"/>
<protein>
    <submittedName>
        <fullName evidence="3">Glyoxalase/Bleomycin resistance protein/Dihydroxybiphenyl dioxygenase</fullName>
    </submittedName>
</protein>
<evidence type="ECO:0000313" key="3">
    <source>
        <dbReference type="EMBL" id="KAF2419705.1"/>
    </source>
</evidence>
<comment type="caution">
    <text evidence="3">The sequence shown here is derived from an EMBL/GenBank/DDBJ whole genome shotgun (WGS) entry which is preliminary data.</text>
</comment>
<organism evidence="3 4">
    <name type="scientific">Tothia fuscella</name>
    <dbReference type="NCBI Taxonomy" id="1048955"/>
    <lineage>
        <taxon>Eukaryota</taxon>
        <taxon>Fungi</taxon>
        <taxon>Dikarya</taxon>
        <taxon>Ascomycota</taxon>
        <taxon>Pezizomycotina</taxon>
        <taxon>Dothideomycetes</taxon>
        <taxon>Pleosporomycetidae</taxon>
        <taxon>Venturiales</taxon>
        <taxon>Cylindrosympodiaceae</taxon>
        <taxon>Tothia</taxon>
    </lineage>
</organism>
<feature type="domain" description="VOC" evidence="2">
    <location>
        <begin position="9"/>
        <end position="153"/>
    </location>
</feature>
<keyword evidence="1" id="KW-0479">Metal-binding</keyword>
<dbReference type="GO" id="GO:0046872">
    <property type="term" value="F:metal ion binding"/>
    <property type="evidence" value="ECO:0007669"/>
    <property type="project" value="UniProtKB-KW"/>
</dbReference>
<dbReference type="GO" id="GO:0051213">
    <property type="term" value="F:dioxygenase activity"/>
    <property type="evidence" value="ECO:0007669"/>
    <property type="project" value="UniProtKB-KW"/>
</dbReference>
<dbReference type="Proteomes" id="UP000800235">
    <property type="component" value="Unassembled WGS sequence"/>
</dbReference>
<dbReference type="InterPro" id="IPR051785">
    <property type="entry name" value="MMCE/EMCE_epimerase"/>
</dbReference>
<dbReference type="EMBL" id="MU007117">
    <property type="protein sequence ID" value="KAF2419705.1"/>
    <property type="molecule type" value="Genomic_DNA"/>
</dbReference>
<dbReference type="PROSITE" id="PS51819">
    <property type="entry name" value="VOC"/>
    <property type="match status" value="1"/>
</dbReference>
<gene>
    <name evidence="3" type="ORF">EJ08DRAFT_738832</name>
</gene>
<dbReference type="GO" id="GO:0004493">
    <property type="term" value="F:methylmalonyl-CoA epimerase activity"/>
    <property type="evidence" value="ECO:0007669"/>
    <property type="project" value="TreeGrafter"/>
</dbReference>
<dbReference type="InterPro" id="IPR029068">
    <property type="entry name" value="Glyas_Bleomycin-R_OHBP_Dase"/>
</dbReference>
<reference evidence="3" key="1">
    <citation type="journal article" date="2020" name="Stud. Mycol.">
        <title>101 Dothideomycetes genomes: a test case for predicting lifestyles and emergence of pathogens.</title>
        <authorList>
            <person name="Haridas S."/>
            <person name="Albert R."/>
            <person name="Binder M."/>
            <person name="Bloem J."/>
            <person name="Labutti K."/>
            <person name="Salamov A."/>
            <person name="Andreopoulos B."/>
            <person name="Baker S."/>
            <person name="Barry K."/>
            <person name="Bills G."/>
            <person name="Bluhm B."/>
            <person name="Cannon C."/>
            <person name="Castanera R."/>
            <person name="Culley D."/>
            <person name="Daum C."/>
            <person name="Ezra D."/>
            <person name="Gonzalez J."/>
            <person name="Henrissat B."/>
            <person name="Kuo A."/>
            <person name="Liang C."/>
            <person name="Lipzen A."/>
            <person name="Lutzoni F."/>
            <person name="Magnuson J."/>
            <person name="Mondo S."/>
            <person name="Nolan M."/>
            <person name="Ohm R."/>
            <person name="Pangilinan J."/>
            <person name="Park H.-J."/>
            <person name="Ramirez L."/>
            <person name="Alfaro M."/>
            <person name="Sun H."/>
            <person name="Tritt A."/>
            <person name="Yoshinaga Y."/>
            <person name="Zwiers L.-H."/>
            <person name="Turgeon B."/>
            <person name="Goodwin S."/>
            <person name="Spatafora J."/>
            <person name="Crous P."/>
            <person name="Grigoriev I."/>
        </authorList>
    </citation>
    <scope>NUCLEOTIDE SEQUENCE</scope>
    <source>
        <strain evidence="3">CBS 130266</strain>
    </source>
</reference>
<keyword evidence="3" id="KW-0223">Dioxygenase</keyword>
<dbReference type="GO" id="GO:0046491">
    <property type="term" value="P:L-methylmalonyl-CoA metabolic process"/>
    <property type="evidence" value="ECO:0007669"/>
    <property type="project" value="TreeGrafter"/>
</dbReference>
<dbReference type="AlphaFoldDB" id="A0A9P4NG77"/>
<proteinExistence type="predicted"/>
<dbReference type="PANTHER" id="PTHR43048:SF6">
    <property type="entry name" value="BLR8189 PROTEIN"/>
    <property type="match status" value="1"/>
</dbReference>
<dbReference type="InterPro" id="IPR037523">
    <property type="entry name" value="VOC_core"/>
</dbReference>
<dbReference type="Pfam" id="PF00903">
    <property type="entry name" value="Glyoxalase"/>
    <property type="match status" value="1"/>
</dbReference>
<keyword evidence="3" id="KW-0560">Oxidoreductase</keyword>
<dbReference type="Gene3D" id="3.10.180.10">
    <property type="entry name" value="2,3-Dihydroxybiphenyl 1,2-Dioxygenase, domain 1"/>
    <property type="match status" value="1"/>
</dbReference>
<evidence type="ECO:0000259" key="2">
    <source>
        <dbReference type="PROSITE" id="PS51819"/>
    </source>
</evidence>
<accession>A0A9P4NG77</accession>
<evidence type="ECO:0000313" key="4">
    <source>
        <dbReference type="Proteomes" id="UP000800235"/>
    </source>
</evidence>
<sequence length="163" mass="18119">MATAQPNFVFNHVAISVPDCDKACDWYQKVFGFRKIRSDRTTERAVDGAEAPIFKIYGDTLQKVKSAWLACGNGVGFEIFEFIDPKTIVPKPSFEYTRGGFFHIAVTTPDPDATAKMVIENGGKQIGVTVEMYGEKALYVEDPWGNVIECLSCSYEQLMGNRG</sequence>
<dbReference type="SUPFAM" id="SSF54593">
    <property type="entry name" value="Glyoxalase/Bleomycin resistance protein/Dihydroxybiphenyl dioxygenase"/>
    <property type="match status" value="1"/>
</dbReference>
<name>A0A9P4NG77_9PEZI</name>
<dbReference type="InterPro" id="IPR004360">
    <property type="entry name" value="Glyas_Fos-R_dOase_dom"/>
</dbReference>
<keyword evidence="4" id="KW-1185">Reference proteome</keyword>